<evidence type="ECO:0000313" key="9">
    <source>
        <dbReference type="EMBL" id="MXV51617.1"/>
    </source>
</evidence>
<dbReference type="GO" id="GO:0019693">
    <property type="term" value="P:ribose phosphate metabolic process"/>
    <property type="evidence" value="ECO:0007669"/>
    <property type="project" value="TreeGrafter"/>
</dbReference>
<name>A0A7K1YAK4_9SPHI</name>
<dbReference type="GO" id="GO:0005829">
    <property type="term" value="C:cytosol"/>
    <property type="evidence" value="ECO:0007669"/>
    <property type="project" value="TreeGrafter"/>
</dbReference>
<comment type="cofactor">
    <cofactor evidence="2">
        <name>Mg(2+)</name>
        <dbReference type="ChEBI" id="CHEBI:18420"/>
    </cofactor>
</comment>
<dbReference type="PANTHER" id="PTHR11839">
    <property type="entry name" value="UDP/ADP-SUGAR PYROPHOSPHATASE"/>
    <property type="match status" value="1"/>
</dbReference>
<dbReference type="CDD" id="cd24161">
    <property type="entry name" value="NUDIX_ADPRase_Ndx2"/>
    <property type="match status" value="1"/>
</dbReference>
<dbReference type="RefSeq" id="WP_160844802.1">
    <property type="nucleotide sequence ID" value="NZ_WVHT01000005.1"/>
</dbReference>
<gene>
    <name evidence="9" type="ORF">GS399_11600</name>
</gene>
<evidence type="ECO:0000256" key="3">
    <source>
        <dbReference type="ARBA" id="ARBA00007275"/>
    </source>
</evidence>
<evidence type="ECO:0000259" key="8">
    <source>
        <dbReference type="PROSITE" id="PS51462"/>
    </source>
</evidence>
<evidence type="ECO:0000313" key="10">
    <source>
        <dbReference type="Proteomes" id="UP000466586"/>
    </source>
</evidence>
<comment type="catalytic activity">
    <reaction evidence="1">
        <text>GDP-alpha-D-mannose + H2O = alpha-D-mannose 1-phosphate + GMP + 2 H(+)</text>
        <dbReference type="Rhea" id="RHEA:27978"/>
        <dbReference type="ChEBI" id="CHEBI:15377"/>
        <dbReference type="ChEBI" id="CHEBI:15378"/>
        <dbReference type="ChEBI" id="CHEBI:57527"/>
        <dbReference type="ChEBI" id="CHEBI:58115"/>
        <dbReference type="ChEBI" id="CHEBI:58409"/>
    </reaction>
</comment>
<sequence length="186" mass="21029">MADEETNPWQTLSSKEIYDNPWINLTEYQVINPNGGNGIYGKVHFKNIAIGIVVLDDKLNTYLVGQYRYAIDQYSWEIPEGGGLLGVDPLESAKRELLEETGLVASSWRVIQTMHLSNSVSNEYSILYLAQNLTQHDAEPEETEQLEIKKMPFEEVYQWVKSGKITDSMSVAAILKVKLMLLDGSL</sequence>
<evidence type="ECO:0000256" key="1">
    <source>
        <dbReference type="ARBA" id="ARBA00000847"/>
    </source>
</evidence>
<accession>A0A7K1YAK4</accession>
<proteinExistence type="inferred from homology"/>
<dbReference type="GO" id="GO:0006753">
    <property type="term" value="P:nucleoside phosphate metabolic process"/>
    <property type="evidence" value="ECO:0007669"/>
    <property type="project" value="TreeGrafter"/>
</dbReference>
<dbReference type="EMBL" id="WVHT01000005">
    <property type="protein sequence ID" value="MXV51617.1"/>
    <property type="molecule type" value="Genomic_DNA"/>
</dbReference>
<dbReference type="Pfam" id="PF00293">
    <property type="entry name" value="NUDIX"/>
    <property type="match status" value="1"/>
</dbReference>
<dbReference type="InterPro" id="IPR000086">
    <property type="entry name" value="NUDIX_hydrolase_dom"/>
</dbReference>
<feature type="domain" description="Nudix hydrolase" evidence="8">
    <location>
        <begin position="45"/>
        <end position="173"/>
    </location>
</feature>
<dbReference type="Gene3D" id="3.90.79.10">
    <property type="entry name" value="Nucleoside Triphosphate Pyrophosphohydrolase"/>
    <property type="match status" value="1"/>
</dbReference>
<reference evidence="9 10" key="1">
    <citation type="submission" date="2019-11" db="EMBL/GenBank/DDBJ databases">
        <title>Pedobacter sp. HMF7647 Genome sequencing and assembly.</title>
        <authorList>
            <person name="Kang H."/>
            <person name="Kim H."/>
            <person name="Joh K."/>
        </authorList>
    </citation>
    <scope>NUCLEOTIDE SEQUENCE [LARGE SCALE GENOMIC DNA]</scope>
    <source>
        <strain evidence="9 10">HMF7647</strain>
    </source>
</reference>
<evidence type="ECO:0000256" key="2">
    <source>
        <dbReference type="ARBA" id="ARBA00001946"/>
    </source>
</evidence>
<dbReference type="Proteomes" id="UP000466586">
    <property type="component" value="Unassembled WGS sequence"/>
</dbReference>
<dbReference type="PANTHER" id="PTHR11839:SF18">
    <property type="entry name" value="NUDIX HYDROLASE DOMAIN-CONTAINING PROTEIN"/>
    <property type="match status" value="1"/>
</dbReference>
<evidence type="ECO:0000256" key="4">
    <source>
        <dbReference type="ARBA" id="ARBA00016377"/>
    </source>
</evidence>
<dbReference type="AlphaFoldDB" id="A0A7K1YAK4"/>
<dbReference type="PROSITE" id="PS51462">
    <property type="entry name" value="NUDIX"/>
    <property type="match status" value="1"/>
</dbReference>
<dbReference type="InterPro" id="IPR015797">
    <property type="entry name" value="NUDIX_hydrolase-like_dom_sf"/>
</dbReference>
<protein>
    <recommendedName>
        <fullName evidence="4">GDP-mannose pyrophosphatase</fullName>
    </recommendedName>
    <alternativeName>
        <fullName evidence="6">GDP-mannose hydrolase</fullName>
    </alternativeName>
    <alternativeName>
        <fullName evidence="7">GDPMK</fullName>
    </alternativeName>
</protein>
<keyword evidence="5" id="KW-0378">Hydrolase</keyword>
<dbReference type="GO" id="GO:0016787">
    <property type="term" value="F:hydrolase activity"/>
    <property type="evidence" value="ECO:0007669"/>
    <property type="project" value="UniProtKB-KW"/>
</dbReference>
<keyword evidence="10" id="KW-1185">Reference proteome</keyword>
<comment type="caution">
    <text evidence="9">The sequence shown here is derived from an EMBL/GenBank/DDBJ whole genome shotgun (WGS) entry which is preliminary data.</text>
</comment>
<organism evidence="9 10">
    <name type="scientific">Hufsiella arboris</name>
    <dbReference type="NCBI Taxonomy" id="2695275"/>
    <lineage>
        <taxon>Bacteria</taxon>
        <taxon>Pseudomonadati</taxon>
        <taxon>Bacteroidota</taxon>
        <taxon>Sphingobacteriia</taxon>
        <taxon>Sphingobacteriales</taxon>
        <taxon>Sphingobacteriaceae</taxon>
        <taxon>Hufsiella</taxon>
    </lineage>
</organism>
<comment type="similarity">
    <text evidence="3">Belongs to the Nudix hydrolase family. NudK subfamily.</text>
</comment>
<evidence type="ECO:0000256" key="6">
    <source>
        <dbReference type="ARBA" id="ARBA00032162"/>
    </source>
</evidence>
<evidence type="ECO:0000256" key="7">
    <source>
        <dbReference type="ARBA" id="ARBA00032272"/>
    </source>
</evidence>
<evidence type="ECO:0000256" key="5">
    <source>
        <dbReference type="ARBA" id="ARBA00022801"/>
    </source>
</evidence>
<dbReference type="SUPFAM" id="SSF55811">
    <property type="entry name" value="Nudix"/>
    <property type="match status" value="1"/>
</dbReference>